<accession>A0A1X0YAJ4</accession>
<keyword evidence="3" id="KW-1185">Reference proteome</keyword>
<dbReference type="Pfam" id="PF08821">
    <property type="entry name" value="CGGC"/>
    <property type="match status" value="1"/>
</dbReference>
<gene>
    <name evidence="2" type="ORF">B5V00_05060</name>
</gene>
<dbReference type="SMART" id="SM01078">
    <property type="entry name" value="CGGC"/>
    <property type="match status" value="1"/>
</dbReference>
<dbReference type="EMBL" id="NAAD01000004">
    <property type="protein sequence ID" value="ORJ62122.1"/>
    <property type="molecule type" value="Genomic_DNA"/>
</dbReference>
<reference evidence="2 3" key="1">
    <citation type="submission" date="2017-03" db="EMBL/GenBank/DDBJ databases">
        <title>Genome sequence of Geothermobacter sp. EPR-M, Deep-Sea Iron Reducer.</title>
        <authorList>
            <person name="Tully B."/>
            <person name="Savalia P."/>
            <person name="Abuyen K."/>
            <person name="Baughan C."/>
            <person name="Romero E."/>
            <person name="Ronkowski C."/>
            <person name="Torres B."/>
            <person name="Tremblay J."/>
            <person name="Trujillo A."/>
            <person name="Tyler M."/>
            <person name="Perez-Rodriguez I."/>
            <person name="Amend J."/>
        </authorList>
    </citation>
    <scope>NUCLEOTIDE SEQUENCE [LARGE SCALE GENOMIC DNA]</scope>
    <source>
        <strain evidence="2 3">EPR-M</strain>
    </source>
</reference>
<dbReference type="RefSeq" id="WP_085009676.1">
    <property type="nucleotide sequence ID" value="NZ_NAAD01000004.1"/>
</dbReference>
<organism evidence="2 3">
    <name type="scientific">Geothermobacter hydrogeniphilus</name>
    <dbReference type="NCBI Taxonomy" id="1969733"/>
    <lineage>
        <taxon>Bacteria</taxon>
        <taxon>Pseudomonadati</taxon>
        <taxon>Thermodesulfobacteriota</taxon>
        <taxon>Desulfuromonadia</taxon>
        <taxon>Desulfuromonadales</taxon>
        <taxon>Geothermobacteraceae</taxon>
        <taxon>Geothermobacter</taxon>
    </lineage>
</organism>
<dbReference type="Proteomes" id="UP000193136">
    <property type="component" value="Unassembled WGS sequence"/>
</dbReference>
<dbReference type="AlphaFoldDB" id="A0A1X0YAJ4"/>
<feature type="domain" description="CGGC" evidence="1">
    <location>
        <begin position="2"/>
        <end position="96"/>
    </location>
</feature>
<comment type="caution">
    <text evidence="2">The sequence shown here is derived from an EMBL/GenBank/DDBJ whole genome shotgun (WGS) entry which is preliminary data.</text>
</comment>
<proteinExistence type="predicted"/>
<dbReference type="STRING" id="1969733.B5V00_05060"/>
<evidence type="ECO:0000313" key="3">
    <source>
        <dbReference type="Proteomes" id="UP000193136"/>
    </source>
</evidence>
<evidence type="ECO:0000259" key="1">
    <source>
        <dbReference type="SMART" id="SM01078"/>
    </source>
</evidence>
<dbReference type="InterPro" id="IPR014925">
    <property type="entry name" value="CGGC_dom"/>
</dbReference>
<name>A0A1X0YAJ4_9BACT</name>
<sequence length="116" mass="12755">MKIAIIVHKTTLDKCTGKGCLGAFFQREDAFAPYGPEARLVAFTHDGGALDKKIERLKQLGVEVVHLSSCVRSRNPAYEALARKLSENFAVVGYTHGSRQGRTRAAICLPARKHCE</sequence>
<dbReference type="OrthoDB" id="9789971at2"/>
<protein>
    <submittedName>
        <fullName evidence="2">CGGC domain-containing protein</fullName>
    </submittedName>
</protein>
<evidence type="ECO:0000313" key="2">
    <source>
        <dbReference type="EMBL" id="ORJ62122.1"/>
    </source>
</evidence>